<comment type="caution">
    <text evidence="1">The sequence shown here is derived from an EMBL/GenBank/DDBJ whole genome shotgun (WGS) entry which is preliminary data.</text>
</comment>
<protein>
    <submittedName>
        <fullName evidence="1">Uncharacterized protein</fullName>
    </submittedName>
</protein>
<dbReference type="EMBL" id="PSXY01000034">
    <property type="protein sequence ID" value="PPF64737.1"/>
    <property type="molecule type" value="Genomic_DNA"/>
</dbReference>
<evidence type="ECO:0000313" key="1">
    <source>
        <dbReference type="EMBL" id="PPF64737.1"/>
    </source>
</evidence>
<dbReference type="AlphaFoldDB" id="A0A2S5VNZ0"/>
<organism evidence="1 2">
    <name type="scientific">Clavibacter michiganensis</name>
    <dbReference type="NCBI Taxonomy" id="28447"/>
    <lineage>
        <taxon>Bacteria</taxon>
        <taxon>Bacillati</taxon>
        <taxon>Actinomycetota</taxon>
        <taxon>Actinomycetes</taxon>
        <taxon>Micrococcales</taxon>
        <taxon>Microbacteriaceae</taxon>
        <taxon>Clavibacter</taxon>
    </lineage>
</organism>
<proteinExistence type="predicted"/>
<evidence type="ECO:0000313" key="2">
    <source>
        <dbReference type="Proteomes" id="UP000239241"/>
    </source>
</evidence>
<name>A0A2S5VNZ0_9MICO</name>
<reference evidence="1 2" key="1">
    <citation type="submission" date="2018-02" db="EMBL/GenBank/DDBJ databases">
        <title>Bacteriophage NCPPB3778 and a type I-E CRISPR drive the evolution of the US Biological Select Agent, Rathayibacter toxicus.</title>
        <authorList>
            <person name="Davis E.W.II."/>
            <person name="Tabima J.F."/>
            <person name="Weisberg A.J."/>
            <person name="Lopes L.D."/>
            <person name="Wiseman M.S."/>
            <person name="Wiseman M.S."/>
            <person name="Pupko T."/>
            <person name="Belcher M.S."/>
            <person name="Sechler A.J."/>
            <person name="Tancos M.A."/>
            <person name="Schroeder B.K."/>
            <person name="Murray T.D."/>
            <person name="Luster D.G."/>
            <person name="Schneider W.L."/>
            <person name="Rogers E."/>
            <person name="Andreote F.D."/>
            <person name="Grunwald N.J."/>
            <person name="Putnam M.L."/>
            <person name="Chang J.H."/>
        </authorList>
    </citation>
    <scope>NUCLEOTIDE SEQUENCE [LARGE SCALE GENOMIC DNA]</scope>
    <source>
        <strain evidence="1 2">AY1B3</strain>
    </source>
</reference>
<accession>A0A2S5VNZ0</accession>
<dbReference type="Proteomes" id="UP000239241">
    <property type="component" value="Unassembled WGS sequence"/>
</dbReference>
<gene>
    <name evidence="1" type="ORF">C5E16_14350</name>
</gene>
<sequence length="126" mass="12915">MKVSPSQSASLAYASICLSAPNSQVTFPLSAAATICLASSRPVPSIWVGLAPAGIGPACAADPPVFPVTDETAMIGPMTMMPSSRSTAKTAMPLTSTAPPTTRLAAARTATRARSRLSMAMSYTWP</sequence>